<sequence length="294" mass="33610">MARSPNLEALERDGFIVIRSALTTEQIQELRDACQKVTAMARKGEWSNVRTLPKQFPPWNIPKGTNPAAEGIWGVQGMMHPSMLEHELFTATYFSDALINPTKELLQCEDDELVMELFNLLVRPDHNFELRWHRDDISEKATPEEELQRLGTPAWHTQWNLALYDDESLIVIPGSHRRARTDTERQADPYENGLPDELHVQMSPGDVVFYNNNILHRGAYNSEKERMTLHGSVGHVKGESVRARNVLQHGLRDWVDQCDFSKLPTSSRGRAEGMRRRLIELARKSGDVGYSLDG</sequence>
<gene>
    <name evidence="1" type="ORF">H2200_002385</name>
</gene>
<dbReference type="PANTHER" id="PTHR40470">
    <property type="entry name" value="PHYTANOYL-COA DIOXYGENASE FAMILY PROTEIN (AFU_ORTHOLOGUE AFUA_2G15850)"/>
    <property type="match status" value="1"/>
</dbReference>
<evidence type="ECO:0000313" key="2">
    <source>
        <dbReference type="Proteomes" id="UP001172673"/>
    </source>
</evidence>
<reference evidence="1" key="1">
    <citation type="submission" date="2022-10" db="EMBL/GenBank/DDBJ databases">
        <title>Culturing micro-colonial fungi from biological soil crusts in the Mojave desert and describing Neophaeococcomyces mojavensis, and introducing the new genera and species Taxawa tesnikishii.</title>
        <authorList>
            <person name="Kurbessoian T."/>
            <person name="Stajich J.E."/>
        </authorList>
    </citation>
    <scope>NUCLEOTIDE SEQUENCE</scope>
    <source>
        <strain evidence="1">TK_41</strain>
    </source>
</reference>
<dbReference type="SUPFAM" id="SSF51197">
    <property type="entry name" value="Clavaminate synthase-like"/>
    <property type="match status" value="1"/>
</dbReference>
<dbReference type="Proteomes" id="UP001172673">
    <property type="component" value="Unassembled WGS sequence"/>
</dbReference>
<evidence type="ECO:0000313" key="1">
    <source>
        <dbReference type="EMBL" id="KAJ9614249.1"/>
    </source>
</evidence>
<dbReference type="AlphaFoldDB" id="A0AA38XIW8"/>
<dbReference type="EMBL" id="JAPDRK010000003">
    <property type="protein sequence ID" value="KAJ9614249.1"/>
    <property type="molecule type" value="Genomic_DNA"/>
</dbReference>
<organism evidence="1 2">
    <name type="scientific">Cladophialophora chaetospira</name>
    <dbReference type="NCBI Taxonomy" id="386627"/>
    <lineage>
        <taxon>Eukaryota</taxon>
        <taxon>Fungi</taxon>
        <taxon>Dikarya</taxon>
        <taxon>Ascomycota</taxon>
        <taxon>Pezizomycotina</taxon>
        <taxon>Eurotiomycetes</taxon>
        <taxon>Chaetothyriomycetidae</taxon>
        <taxon>Chaetothyriales</taxon>
        <taxon>Herpotrichiellaceae</taxon>
        <taxon>Cladophialophora</taxon>
    </lineage>
</organism>
<keyword evidence="2" id="KW-1185">Reference proteome</keyword>
<accession>A0AA38XIW8</accession>
<proteinExistence type="predicted"/>
<dbReference type="Pfam" id="PF05721">
    <property type="entry name" value="PhyH"/>
    <property type="match status" value="1"/>
</dbReference>
<dbReference type="PANTHER" id="PTHR40470:SF1">
    <property type="entry name" value="PHYTANOYL-COA DIOXYGENASE FAMILY PROTEIN (AFU_ORTHOLOGUE AFUA_2G15850)"/>
    <property type="match status" value="1"/>
</dbReference>
<name>A0AA38XIW8_9EURO</name>
<evidence type="ECO:0008006" key="3">
    <source>
        <dbReference type="Google" id="ProtNLM"/>
    </source>
</evidence>
<protein>
    <recommendedName>
        <fullName evidence="3">Phytanoyl-CoA dioxygenase</fullName>
    </recommendedName>
</protein>
<dbReference type="InterPro" id="IPR008775">
    <property type="entry name" value="Phytyl_CoA_dOase-like"/>
</dbReference>
<dbReference type="Gene3D" id="2.60.120.620">
    <property type="entry name" value="q2cbj1_9rhob like domain"/>
    <property type="match status" value="1"/>
</dbReference>
<comment type="caution">
    <text evidence="1">The sequence shown here is derived from an EMBL/GenBank/DDBJ whole genome shotgun (WGS) entry which is preliminary data.</text>
</comment>